<dbReference type="Pfam" id="PF11836">
    <property type="entry name" value="Phage_TAC_11"/>
    <property type="match status" value="1"/>
</dbReference>
<dbReference type="AlphaFoldDB" id="A0A318T1I9"/>
<sequence>MMVNRHRGEVAAILDGREWALCLTLGALAELEAAFEAEDLTALIARFSSGRLSARDMLRIIAAGLRGGGHTLTEQDVAEMRADGGAAGFARIVSELLTATFGAAPERISESSPNP</sequence>
<keyword evidence="2" id="KW-1185">Reference proteome</keyword>
<organism evidence="1 2">
    <name type="scientific">Phyllobacterium leguminum</name>
    <dbReference type="NCBI Taxonomy" id="314237"/>
    <lineage>
        <taxon>Bacteria</taxon>
        <taxon>Pseudomonadati</taxon>
        <taxon>Pseudomonadota</taxon>
        <taxon>Alphaproteobacteria</taxon>
        <taxon>Hyphomicrobiales</taxon>
        <taxon>Phyllobacteriaceae</taxon>
        <taxon>Phyllobacterium</taxon>
    </lineage>
</organism>
<proteinExistence type="predicted"/>
<dbReference type="Proteomes" id="UP000247454">
    <property type="component" value="Unassembled WGS sequence"/>
</dbReference>
<reference evidence="1 2" key="1">
    <citation type="submission" date="2018-06" db="EMBL/GenBank/DDBJ databases">
        <title>Genomic Encyclopedia of Type Strains, Phase III (KMG-III): the genomes of soil and plant-associated and newly described type strains.</title>
        <authorList>
            <person name="Whitman W."/>
        </authorList>
    </citation>
    <scope>NUCLEOTIDE SEQUENCE [LARGE SCALE GENOMIC DNA]</scope>
    <source>
        <strain evidence="1 2">ORS 1419</strain>
    </source>
</reference>
<evidence type="ECO:0000313" key="1">
    <source>
        <dbReference type="EMBL" id="PYE88391.1"/>
    </source>
</evidence>
<comment type="caution">
    <text evidence="1">The sequence shown here is derived from an EMBL/GenBank/DDBJ whole genome shotgun (WGS) entry which is preliminary data.</text>
</comment>
<dbReference type="RefSeq" id="WP_245411759.1">
    <property type="nucleotide sequence ID" value="NZ_QJTF01000007.1"/>
</dbReference>
<evidence type="ECO:0000313" key="2">
    <source>
        <dbReference type="Proteomes" id="UP000247454"/>
    </source>
</evidence>
<protein>
    <submittedName>
        <fullName evidence="1">Tail tube GTA-gp10-like protein</fullName>
    </submittedName>
</protein>
<dbReference type="InterPro" id="IPR021791">
    <property type="entry name" value="Phage_TAC_11"/>
</dbReference>
<dbReference type="EMBL" id="QJTF01000007">
    <property type="protein sequence ID" value="PYE88391.1"/>
    <property type="molecule type" value="Genomic_DNA"/>
</dbReference>
<name>A0A318T1I9_9HYPH</name>
<accession>A0A318T1I9</accession>
<gene>
    <name evidence="1" type="ORF">C7477_10733</name>
</gene>